<gene>
    <name evidence="4" type="ORF">DFR62_2232</name>
</gene>
<evidence type="ECO:0000313" key="4">
    <source>
        <dbReference type="EMBL" id="RLJ86629.1"/>
    </source>
</evidence>
<sequence>MNKEINEMINRKYIGRTQYISAIENFLSKKNTPHLHFHGIGGIGKSSLKRIVQQKLIERDEYICLHLDFEYKQYHSISKALVSLSGSVKKHYKFARFPSFNIAYAYYWKKVNPNLKIKEDFTLPFLEEGDLSANIYNIFEESPLIGIVPKTANFGFKALNKFKKWQEQSGFKDFKQLEELEAEEIEMLLVKLWAEDFNRIVKSKEVHSVLILDTLENIGNLNQGKFLVRNSFEWVEKLIQSLTQVSVISFGREQLEKEKKWGLIQFEVSAFDFEETCELLRGSYINNKKISEALFISTKGIPYYLDLAIKTYNQIGLARVPTSKDFEGNLEKVVERFVKYLNHEERAILEVLSVPKGWDKKLYDTLFLKEDDLIKTRANFIEGCNFVTYNKDLSQYTMHSLMREYLLKNLKKNSERYALIVEKVYNYNKAILLTIDYSTHPDYLKYILEETFYHAKELVSPEDFISNINKICPLLTSPNYDRLLNEIIEFVNNKNKDIRALYHLNSTLAAYYIYYTSIDKANIYIQATGEIFNKLDKENQSLQILHFTILQIKYYAVRKDYKQTEIMILEIIDMLEDVNRQEELQSLKNELYGNLTFIYIQLGFLEKANYYSELSLQSDQQENTFNFAMKLSNGGLVKLKKFDYNKALKMFDKGLSILEELEMLRCREYFVLKANQAEALWGLKKYEKAKGIHEEVLKQRIENLGYEHADVAESYLYVTMIYTTEKQNLLLRDSYLNSAIRILSKLNPSHNLAKAYSLYMQLEVEKEDEKKSIMYGEQSLEIRKLIYDSTSIELVYGYQNLGVTYAHYKKFEKAIECFNEGIKILKNQKDEHDVKMFISMSKDKGEVLRDLGLYKDAKVIYQEIVPLLESEALEQANILNVLGVTLRHLEDYKGAEKVYKKALRIRINYLPENHRDVAVTHLNLGIAYHLLKAKKKEKEHLEESFNIFSKDLVQHKKELFQVCGMLVMIYKESGNSIKFNYYKKIALSLKGK</sequence>
<dbReference type="SUPFAM" id="SSF48452">
    <property type="entry name" value="TPR-like"/>
    <property type="match status" value="2"/>
</dbReference>
<keyword evidence="1" id="KW-0677">Repeat</keyword>
<reference evidence="4 5" key="1">
    <citation type="submission" date="2018-10" db="EMBL/GenBank/DDBJ databases">
        <title>Genomic Encyclopedia of Type Strains, Phase IV (KMG-IV): sequencing the most valuable type-strain genomes for metagenomic binning, comparative biology and taxonomic classification.</title>
        <authorList>
            <person name="Goeker M."/>
        </authorList>
    </citation>
    <scope>NUCLEOTIDE SEQUENCE [LARGE SCALE GENOMIC DNA]</scope>
    <source>
        <strain evidence="4 5">DSM 20549</strain>
    </source>
</reference>
<dbReference type="Pfam" id="PF13181">
    <property type="entry name" value="TPR_8"/>
    <property type="match status" value="1"/>
</dbReference>
<dbReference type="SUPFAM" id="SSF52540">
    <property type="entry name" value="P-loop containing nucleoside triphosphate hydrolases"/>
    <property type="match status" value="1"/>
</dbReference>
<dbReference type="Pfam" id="PF13424">
    <property type="entry name" value="TPR_12"/>
    <property type="match status" value="1"/>
</dbReference>
<dbReference type="PANTHER" id="PTHR45641:SF19">
    <property type="entry name" value="NEPHROCYSTIN-3"/>
    <property type="match status" value="1"/>
</dbReference>
<dbReference type="AlphaFoldDB" id="A0A497YHD0"/>
<dbReference type="OrthoDB" id="3894261at2"/>
<dbReference type="Gene3D" id="1.25.40.10">
    <property type="entry name" value="Tetratricopeptide repeat domain"/>
    <property type="match status" value="3"/>
</dbReference>
<evidence type="ECO:0000313" key="5">
    <source>
        <dbReference type="Proteomes" id="UP000280791"/>
    </source>
</evidence>
<feature type="repeat" description="TPR" evidence="3">
    <location>
        <begin position="876"/>
        <end position="909"/>
    </location>
</feature>
<dbReference type="EMBL" id="RCCP01000003">
    <property type="protein sequence ID" value="RLJ86629.1"/>
    <property type="molecule type" value="Genomic_DNA"/>
</dbReference>
<accession>A0A497YHD0</accession>
<evidence type="ECO:0000256" key="1">
    <source>
        <dbReference type="ARBA" id="ARBA00022737"/>
    </source>
</evidence>
<comment type="caution">
    <text evidence="4">The sequence shown here is derived from an EMBL/GenBank/DDBJ whole genome shotgun (WGS) entry which is preliminary data.</text>
</comment>
<dbReference type="InterPro" id="IPR027417">
    <property type="entry name" value="P-loop_NTPase"/>
</dbReference>
<proteinExistence type="predicted"/>
<dbReference type="InterPro" id="IPR019734">
    <property type="entry name" value="TPR_rpt"/>
</dbReference>
<dbReference type="PANTHER" id="PTHR45641">
    <property type="entry name" value="TETRATRICOPEPTIDE REPEAT PROTEIN (AFU_ORTHOLOGUE AFUA_6G03870)"/>
    <property type="match status" value="1"/>
</dbReference>
<evidence type="ECO:0000256" key="3">
    <source>
        <dbReference type="PROSITE-ProRule" id="PRU00339"/>
    </source>
</evidence>
<organism evidence="4 5">
    <name type="scientific">Planococcus citreus</name>
    <dbReference type="NCBI Taxonomy" id="1373"/>
    <lineage>
        <taxon>Bacteria</taxon>
        <taxon>Bacillati</taxon>
        <taxon>Bacillota</taxon>
        <taxon>Bacilli</taxon>
        <taxon>Bacillales</taxon>
        <taxon>Caryophanaceae</taxon>
        <taxon>Planococcus</taxon>
    </lineage>
</organism>
<dbReference type="InterPro" id="IPR011990">
    <property type="entry name" value="TPR-like_helical_dom_sf"/>
</dbReference>
<dbReference type="PROSITE" id="PS50005">
    <property type="entry name" value="TPR"/>
    <property type="match status" value="2"/>
</dbReference>
<protein>
    <submittedName>
        <fullName evidence="4">Tetratricopeptide repeat protein</fullName>
    </submittedName>
</protein>
<name>A0A497YHD0_9BACL</name>
<keyword evidence="2 3" id="KW-0802">TPR repeat</keyword>
<dbReference type="Gene3D" id="3.40.50.300">
    <property type="entry name" value="P-loop containing nucleotide triphosphate hydrolases"/>
    <property type="match status" value="1"/>
</dbReference>
<dbReference type="RefSeq" id="WP_121300392.1">
    <property type="nucleotide sequence ID" value="NZ_RCCP01000003.1"/>
</dbReference>
<evidence type="ECO:0000256" key="2">
    <source>
        <dbReference type="ARBA" id="ARBA00022803"/>
    </source>
</evidence>
<dbReference type="SMART" id="SM00028">
    <property type="entry name" value="TPR"/>
    <property type="match status" value="6"/>
</dbReference>
<dbReference type="Proteomes" id="UP000280791">
    <property type="component" value="Unassembled WGS sequence"/>
</dbReference>
<keyword evidence="5" id="KW-1185">Reference proteome</keyword>
<feature type="repeat" description="TPR" evidence="3">
    <location>
        <begin position="795"/>
        <end position="828"/>
    </location>
</feature>